<organism evidence="2 3">
    <name type="scientific">Vitrella brassicaformis (strain CCMP3155)</name>
    <dbReference type="NCBI Taxonomy" id="1169540"/>
    <lineage>
        <taxon>Eukaryota</taxon>
        <taxon>Sar</taxon>
        <taxon>Alveolata</taxon>
        <taxon>Colpodellida</taxon>
        <taxon>Vitrellaceae</taxon>
        <taxon>Vitrella</taxon>
    </lineage>
</organism>
<accession>A0A0G4FXZ4</accession>
<name>A0A0G4FXZ4_VITBC</name>
<proteinExistence type="predicted"/>
<feature type="region of interest" description="Disordered" evidence="1">
    <location>
        <begin position="75"/>
        <end position="103"/>
    </location>
</feature>
<protein>
    <submittedName>
        <fullName evidence="2">Uncharacterized protein</fullName>
    </submittedName>
</protein>
<gene>
    <name evidence="2" type="ORF">Vbra_21777</name>
</gene>
<keyword evidence="3" id="KW-1185">Reference proteome</keyword>
<sequence length="103" mass="11958">MGTIGIKDEKLLEAMEKLPETVQRLWPDEKDPHRRQMLEALESLSPRGRVIPGRSVPRMTDEQLKERLPRLLLIGVPPESDMPSHQREKPANDITKKRKKDED</sequence>
<dbReference type="Proteomes" id="UP000041254">
    <property type="component" value="Unassembled WGS sequence"/>
</dbReference>
<evidence type="ECO:0000313" key="3">
    <source>
        <dbReference type="Proteomes" id="UP000041254"/>
    </source>
</evidence>
<evidence type="ECO:0000313" key="2">
    <source>
        <dbReference type="EMBL" id="CEM20205.1"/>
    </source>
</evidence>
<dbReference type="AlphaFoldDB" id="A0A0G4FXZ4"/>
<dbReference type="InParanoid" id="A0A0G4FXZ4"/>
<evidence type="ECO:0000256" key="1">
    <source>
        <dbReference type="SAM" id="MobiDB-lite"/>
    </source>
</evidence>
<reference evidence="2 3" key="1">
    <citation type="submission" date="2014-11" db="EMBL/GenBank/DDBJ databases">
        <authorList>
            <person name="Zhu J."/>
            <person name="Qi W."/>
            <person name="Song R."/>
        </authorList>
    </citation>
    <scope>NUCLEOTIDE SEQUENCE [LARGE SCALE GENOMIC DNA]</scope>
</reference>
<dbReference type="EMBL" id="CDMY01000521">
    <property type="protein sequence ID" value="CEM20205.1"/>
    <property type="molecule type" value="Genomic_DNA"/>
</dbReference>
<dbReference type="VEuPathDB" id="CryptoDB:Vbra_21777"/>
<feature type="compositionally biased region" description="Basic and acidic residues" evidence="1">
    <location>
        <begin position="82"/>
        <end position="103"/>
    </location>
</feature>
<dbReference type="PhylomeDB" id="A0A0G4FXZ4"/>